<dbReference type="Pfam" id="PF03466">
    <property type="entry name" value="LysR_substrate"/>
    <property type="match status" value="1"/>
</dbReference>
<dbReference type="Gene3D" id="1.10.10.10">
    <property type="entry name" value="Winged helix-like DNA-binding domain superfamily/Winged helix DNA-binding domain"/>
    <property type="match status" value="1"/>
</dbReference>
<dbReference type="RefSeq" id="WP_175193659.1">
    <property type="nucleotide sequence ID" value="NZ_CADIJO010000010.1"/>
</dbReference>
<dbReference type="Gene3D" id="3.40.190.290">
    <property type="match status" value="1"/>
</dbReference>
<keyword evidence="4" id="KW-0804">Transcription</keyword>
<accession>A0A6S7A4W0</accession>
<dbReference type="InterPro" id="IPR005119">
    <property type="entry name" value="LysR_subst-bd"/>
</dbReference>
<sequence length="309" mass="34326">MSEFTLHDLQCFDAVVRAGGFQAAAALLHRSHPAVFAAVAKLERQLGLVLLDRAGYRVKPTPAGQSFHLRAQALLRELAGLRAHAEQLAMGQETELNVVIGDFCPRPLLLGMLGQFFAAWPATRLNLHFEAVTGPWERLMDGDADLILHRVEPGESQVEWLDLGSVPFVPVAAPGYLGEPAPRATKPEQLRDYTQCVMRDTARHTPARNYFMVEGARQCTVADQLMKKEILLQGLGWGHMPRFLIEDELRDGRLVSLANRHLPGGTETLAAARRRDRPQGPVMTHLWQALREQAPAIRLAVSPVKKRKP</sequence>
<evidence type="ECO:0000256" key="4">
    <source>
        <dbReference type="ARBA" id="ARBA00023163"/>
    </source>
</evidence>
<dbReference type="Pfam" id="PF00126">
    <property type="entry name" value="HTH_1"/>
    <property type="match status" value="1"/>
</dbReference>
<dbReference type="PANTHER" id="PTHR30126:SF88">
    <property type="entry name" value="TRANSCRIPTIONAL REGULATOR-RELATED"/>
    <property type="match status" value="1"/>
</dbReference>
<comment type="similarity">
    <text evidence="1">Belongs to the LysR transcriptional regulatory family.</text>
</comment>
<protein>
    <submittedName>
        <fullName evidence="6">HTH-type transcriptional regulator YhaJ</fullName>
    </submittedName>
</protein>
<dbReference type="InterPro" id="IPR036388">
    <property type="entry name" value="WH-like_DNA-bd_sf"/>
</dbReference>
<dbReference type="SUPFAM" id="SSF46785">
    <property type="entry name" value="Winged helix' DNA-binding domain"/>
    <property type="match status" value="1"/>
</dbReference>
<dbReference type="PROSITE" id="PS50931">
    <property type="entry name" value="HTH_LYSR"/>
    <property type="match status" value="1"/>
</dbReference>
<evidence type="ECO:0000256" key="2">
    <source>
        <dbReference type="ARBA" id="ARBA00023015"/>
    </source>
</evidence>
<reference evidence="6 7" key="1">
    <citation type="submission" date="2020-04" db="EMBL/GenBank/DDBJ databases">
        <authorList>
            <person name="De Canck E."/>
        </authorList>
    </citation>
    <scope>NUCLEOTIDE SEQUENCE [LARGE SCALE GENOMIC DNA]</scope>
    <source>
        <strain evidence="6 7">LMG 3458</strain>
    </source>
</reference>
<gene>
    <name evidence="6" type="primary">yhaJ_2</name>
    <name evidence="6" type="ORF">LMG3458_03215</name>
</gene>
<evidence type="ECO:0000313" key="6">
    <source>
        <dbReference type="EMBL" id="CAB3710826.1"/>
    </source>
</evidence>
<dbReference type="GO" id="GO:0003700">
    <property type="term" value="F:DNA-binding transcription factor activity"/>
    <property type="evidence" value="ECO:0007669"/>
    <property type="project" value="InterPro"/>
</dbReference>
<dbReference type="AlphaFoldDB" id="A0A6S7A4W0"/>
<dbReference type="InterPro" id="IPR036390">
    <property type="entry name" value="WH_DNA-bd_sf"/>
</dbReference>
<keyword evidence="3" id="KW-0238">DNA-binding</keyword>
<dbReference type="InterPro" id="IPR000847">
    <property type="entry name" value="LysR_HTH_N"/>
</dbReference>
<name>A0A6S7A4W0_9BURK</name>
<dbReference type="GO" id="GO:0000976">
    <property type="term" value="F:transcription cis-regulatory region binding"/>
    <property type="evidence" value="ECO:0007669"/>
    <property type="project" value="TreeGrafter"/>
</dbReference>
<dbReference type="Proteomes" id="UP000494111">
    <property type="component" value="Unassembled WGS sequence"/>
</dbReference>
<evidence type="ECO:0000259" key="5">
    <source>
        <dbReference type="PROSITE" id="PS50931"/>
    </source>
</evidence>
<evidence type="ECO:0000256" key="1">
    <source>
        <dbReference type="ARBA" id="ARBA00009437"/>
    </source>
</evidence>
<dbReference type="EMBL" id="CADIJO010000010">
    <property type="protein sequence ID" value="CAB3710826.1"/>
    <property type="molecule type" value="Genomic_DNA"/>
</dbReference>
<keyword evidence="2" id="KW-0805">Transcription regulation</keyword>
<dbReference type="PANTHER" id="PTHR30126">
    <property type="entry name" value="HTH-TYPE TRANSCRIPTIONAL REGULATOR"/>
    <property type="match status" value="1"/>
</dbReference>
<evidence type="ECO:0000313" key="7">
    <source>
        <dbReference type="Proteomes" id="UP000494111"/>
    </source>
</evidence>
<feature type="domain" description="HTH lysR-type" evidence="5">
    <location>
        <begin position="4"/>
        <end position="61"/>
    </location>
</feature>
<organism evidence="6 7">
    <name type="scientific">Achromobacter deleyi</name>
    <dbReference type="NCBI Taxonomy" id="1353891"/>
    <lineage>
        <taxon>Bacteria</taxon>
        <taxon>Pseudomonadati</taxon>
        <taxon>Pseudomonadota</taxon>
        <taxon>Betaproteobacteria</taxon>
        <taxon>Burkholderiales</taxon>
        <taxon>Alcaligenaceae</taxon>
        <taxon>Achromobacter</taxon>
    </lineage>
</organism>
<proteinExistence type="inferred from homology"/>
<dbReference type="SUPFAM" id="SSF53850">
    <property type="entry name" value="Periplasmic binding protein-like II"/>
    <property type="match status" value="1"/>
</dbReference>
<evidence type="ECO:0000256" key="3">
    <source>
        <dbReference type="ARBA" id="ARBA00023125"/>
    </source>
</evidence>